<sequence length="136" mass="15403">MRGIGEAPELRLKLHSDRFQSPLRHINPLWLDPLSSYGFSGQPCVELHYSSWNGVSSRRSSVSDVLVFVGECLSGVQCTACVAYAKRTSKGLRRKPRSRIRFLAGYKIEKNALDGCLGIEKEGRFLRRKAMGRYRL</sequence>
<accession>A0AAN9NY28</accession>
<dbReference type="AlphaFoldDB" id="A0AAN9NY28"/>
<name>A0AAN9NY28_PSOTE</name>
<organism evidence="1 2">
    <name type="scientific">Psophocarpus tetragonolobus</name>
    <name type="common">Winged bean</name>
    <name type="synonym">Dolichos tetragonolobus</name>
    <dbReference type="NCBI Taxonomy" id="3891"/>
    <lineage>
        <taxon>Eukaryota</taxon>
        <taxon>Viridiplantae</taxon>
        <taxon>Streptophyta</taxon>
        <taxon>Embryophyta</taxon>
        <taxon>Tracheophyta</taxon>
        <taxon>Spermatophyta</taxon>
        <taxon>Magnoliopsida</taxon>
        <taxon>eudicotyledons</taxon>
        <taxon>Gunneridae</taxon>
        <taxon>Pentapetalae</taxon>
        <taxon>rosids</taxon>
        <taxon>fabids</taxon>
        <taxon>Fabales</taxon>
        <taxon>Fabaceae</taxon>
        <taxon>Papilionoideae</taxon>
        <taxon>50 kb inversion clade</taxon>
        <taxon>NPAAA clade</taxon>
        <taxon>indigoferoid/millettioid clade</taxon>
        <taxon>Phaseoleae</taxon>
        <taxon>Psophocarpus</taxon>
    </lineage>
</organism>
<dbReference type="Proteomes" id="UP001386955">
    <property type="component" value="Unassembled WGS sequence"/>
</dbReference>
<evidence type="ECO:0000313" key="2">
    <source>
        <dbReference type="Proteomes" id="UP001386955"/>
    </source>
</evidence>
<reference evidence="1 2" key="1">
    <citation type="submission" date="2024-01" db="EMBL/GenBank/DDBJ databases">
        <title>The genomes of 5 underutilized Papilionoideae crops provide insights into root nodulation and disease resistanc.</title>
        <authorList>
            <person name="Jiang F."/>
        </authorList>
    </citation>
    <scope>NUCLEOTIDE SEQUENCE [LARGE SCALE GENOMIC DNA]</scope>
    <source>
        <strain evidence="1">DUOXIRENSHENG_FW03</strain>
        <tissue evidence="1">Leaves</tissue>
    </source>
</reference>
<proteinExistence type="predicted"/>
<keyword evidence="2" id="KW-1185">Reference proteome</keyword>
<gene>
    <name evidence="1" type="ORF">VNO78_34121</name>
</gene>
<comment type="caution">
    <text evidence="1">The sequence shown here is derived from an EMBL/GenBank/DDBJ whole genome shotgun (WGS) entry which is preliminary data.</text>
</comment>
<dbReference type="EMBL" id="JAYMYS010000009">
    <property type="protein sequence ID" value="KAK7381434.1"/>
    <property type="molecule type" value="Genomic_DNA"/>
</dbReference>
<protein>
    <submittedName>
        <fullName evidence="1">Uncharacterized protein</fullName>
    </submittedName>
</protein>
<evidence type="ECO:0000313" key="1">
    <source>
        <dbReference type="EMBL" id="KAK7381434.1"/>
    </source>
</evidence>